<dbReference type="InterPro" id="IPR011759">
    <property type="entry name" value="Cyt_c_oxidase_su2_TM_dom"/>
</dbReference>
<evidence type="ECO:0000256" key="5">
    <source>
        <dbReference type="ARBA" id="ARBA00022692"/>
    </source>
</evidence>
<dbReference type="GO" id="GO:0042773">
    <property type="term" value="P:ATP synthesis coupled electron transport"/>
    <property type="evidence" value="ECO:0007669"/>
    <property type="project" value="TreeGrafter"/>
</dbReference>
<comment type="catalytic activity">
    <reaction evidence="13 15">
        <text>4 Fe(II)-[cytochrome c] + O2 + 8 H(+)(in) = 4 Fe(III)-[cytochrome c] + 2 H2O + 4 H(+)(out)</text>
        <dbReference type="Rhea" id="RHEA:11436"/>
        <dbReference type="Rhea" id="RHEA-COMP:10350"/>
        <dbReference type="Rhea" id="RHEA-COMP:14399"/>
        <dbReference type="ChEBI" id="CHEBI:15377"/>
        <dbReference type="ChEBI" id="CHEBI:15378"/>
        <dbReference type="ChEBI" id="CHEBI:15379"/>
        <dbReference type="ChEBI" id="CHEBI:29033"/>
        <dbReference type="ChEBI" id="CHEBI:29034"/>
        <dbReference type="EC" id="7.1.1.9"/>
    </reaction>
</comment>
<dbReference type="SUPFAM" id="SSF49503">
    <property type="entry name" value="Cupredoxins"/>
    <property type="match status" value="1"/>
</dbReference>
<dbReference type="GO" id="GO:0005507">
    <property type="term" value="F:copper ion binding"/>
    <property type="evidence" value="ECO:0007669"/>
    <property type="project" value="InterPro"/>
</dbReference>
<feature type="domain" description="Cytochrome oxidase subunit II copper A binding" evidence="18">
    <location>
        <begin position="129"/>
        <end position="275"/>
    </location>
</feature>
<keyword evidence="10 15" id="KW-0186">Copper</keyword>
<keyword evidence="21" id="KW-1185">Reference proteome</keyword>
<dbReference type="EC" id="7.1.1.9" evidence="15"/>
<dbReference type="PROSITE" id="PS00078">
    <property type="entry name" value="COX2"/>
    <property type="match status" value="1"/>
</dbReference>
<feature type="domain" description="Cytochrome oxidase subunit II transmembrane region profile" evidence="19">
    <location>
        <begin position="33"/>
        <end position="128"/>
    </location>
</feature>
<comment type="function">
    <text evidence="12 15">Subunits I and II form the functional core of the enzyme complex. Electrons originating in cytochrome c are transferred via heme a and Cu(A) to the binuclear center formed by heme a3 and Cu(B).</text>
</comment>
<dbReference type="Proteomes" id="UP000249590">
    <property type="component" value="Unassembled WGS sequence"/>
</dbReference>
<feature type="chain" id="PRO_5032976782" description="Cytochrome c oxidase subunit 2" evidence="17">
    <location>
        <begin position="32"/>
        <end position="307"/>
    </location>
</feature>
<dbReference type="PROSITE" id="PS50857">
    <property type="entry name" value="COX2_CUA"/>
    <property type="match status" value="1"/>
</dbReference>
<keyword evidence="4 14" id="KW-0679">Respiratory chain</keyword>
<dbReference type="InterPro" id="IPR002429">
    <property type="entry name" value="CcO_II-like_C"/>
</dbReference>
<dbReference type="RefSeq" id="WP_111343907.1">
    <property type="nucleotide sequence ID" value="NZ_QHHQ01000001.1"/>
</dbReference>
<dbReference type="InterPro" id="IPR008972">
    <property type="entry name" value="Cupredoxin"/>
</dbReference>
<feature type="transmembrane region" description="Helical" evidence="16">
    <location>
        <begin position="100"/>
        <end position="122"/>
    </location>
</feature>
<evidence type="ECO:0000256" key="9">
    <source>
        <dbReference type="ARBA" id="ARBA00022989"/>
    </source>
</evidence>
<comment type="cofactor">
    <cofactor evidence="15">
        <name>Cu cation</name>
        <dbReference type="ChEBI" id="CHEBI:23378"/>
    </cofactor>
    <text evidence="15">Binds a copper A center.</text>
</comment>
<protein>
    <recommendedName>
        <fullName evidence="15">Cytochrome c oxidase subunit 2</fullName>
        <ecNumber evidence="15">7.1.1.9</ecNumber>
    </recommendedName>
</protein>
<evidence type="ECO:0000256" key="15">
    <source>
        <dbReference type="RuleBase" id="RU004024"/>
    </source>
</evidence>
<keyword evidence="7" id="KW-1278">Translocase</keyword>
<name>A0A8B2P749_9HYPH</name>
<dbReference type="InterPro" id="IPR014222">
    <property type="entry name" value="Cyt_c_oxidase_su2"/>
</dbReference>
<evidence type="ECO:0000256" key="3">
    <source>
        <dbReference type="ARBA" id="ARBA00022448"/>
    </source>
</evidence>
<comment type="subcellular location">
    <subcellularLocation>
        <location evidence="14">Cell membrane</location>
        <topology evidence="14">Multi-pass membrane protein</topology>
    </subcellularLocation>
    <subcellularLocation>
        <location evidence="1">Membrane</location>
        <topology evidence="1">Multi-pass membrane protein</topology>
    </subcellularLocation>
</comment>
<comment type="similarity">
    <text evidence="2 14">Belongs to the cytochrome c oxidase subunit 2 family.</text>
</comment>
<evidence type="ECO:0000256" key="1">
    <source>
        <dbReference type="ARBA" id="ARBA00004141"/>
    </source>
</evidence>
<proteinExistence type="inferred from homology"/>
<dbReference type="Pfam" id="PF00116">
    <property type="entry name" value="COX2"/>
    <property type="match status" value="1"/>
</dbReference>
<keyword evidence="9 16" id="KW-1133">Transmembrane helix</keyword>
<dbReference type="SUPFAM" id="SSF81464">
    <property type="entry name" value="Cytochrome c oxidase subunit II-like, transmembrane region"/>
    <property type="match status" value="1"/>
</dbReference>
<evidence type="ECO:0000256" key="4">
    <source>
        <dbReference type="ARBA" id="ARBA00022660"/>
    </source>
</evidence>
<dbReference type="PRINTS" id="PR01166">
    <property type="entry name" value="CYCOXIDASEII"/>
</dbReference>
<dbReference type="PANTHER" id="PTHR22888">
    <property type="entry name" value="CYTOCHROME C OXIDASE, SUBUNIT II"/>
    <property type="match status" value="1"/>
</dbReference>
<comment type="caution">
    <text evidence="20">The sequence shown here is derived from an EMBL/GenBank/DDBJ whole genome shotgun (WGS) entry which is preliminary data.</text>
</comment>
<dbReference type="GO" id="GO:0005886">
    <property type="term" value="C:plasma membrane"/>
    <property type="evidence" value="ECO:0007669"/>
    <property type="project" value="UniProtKB-SubCell"/>
</dbReference>
<evidence type="ECO:0000256" key="16">
    <source>
        <dbReference type="SAM" id="Phobius"/>
    </source>
</evidence>
<evidence type="ECO:0000256" key="2">
    <source>
        <dbReference type="ARBA" id="ARBA00007866"/>
    </source>
</evidence>
<evidence type="ECO:0000259" key="19">
    <source>
        <dbReference type="PROSITE" id="PS50999"/>
    </source>
</evidence>
<accession>A0A8B2P749</accession>
<keyword evidence="11 16" id="KW-0472">Membrane</keyword>
<dbReference type="InterPro" id="IPR045187">
    <property type="entry name" value="CcO_II"/>
</dbReference>
<feature type="signal peptide" evidence="17">
    <location>
        <begin position="1"/>
        <end position="31"/>
    </location>
</feature>
<evidence type="ECO:0000256" key="6">
    <source>
        <dbReference type="ARBA" id="ARBA00022723"/>
    </source>
</evidence>
<evidence type="ECO:0000313" key="20">
    <source>
        <dbReference type="EMBL" id="RAI04429.1"/>
    </source>
</evidence>
<evidence type="ECO:0000256" key="7">
    <source>
        <dbReference type="ARBA" id="ARBA00022967"/>
    </source>
</evidence>
<evidence type="ECO:0000256" key="12">
    <source>
        <dbReference type="ARBA" id="ARBA00024688"/>
    </source>
</evidence>
<dbReference type="InterPro" id="IPR036257">
    <property type="entry name" value="Cyt_c_oxidase_su2_TM_sf"/>
</dbReference>
<evidence type="ECO:0000256" key="17">
    <source>
        <dbReference type="SAM" id="SignalP"/>
    </source>
</evidence>
<feature type="transmembrane region" description="Helical" evidence="16">
    <location>
        <begin position="55"/>
        <end position="79"/>
    </location>
</feature>
<evidence type="ECO:0000256" key="11">
    <source>
        <dbReference type="ARBA" id="ARBA00023136"/>
    </source>
</evidence>
<evidence type="ECO:0000256" key="8">
    <source>
        <dbReference type="ARBA" id="ARBA00022982"/>
    </source>
</evidence>
<keyword evidence="5 14" id="KW-0812">Transmembrane</keyword>
<dbReference type="AlphaFoldDB" id="A0A8B2P749"/>
<evidence type="ECO:0000256" key="13">
    <source>
        <dbReference type="ARBA" id="ARBA00047816"/>
    </source>
</evidence>
<dbReference type="OrthoDB" id="9781261at2"/>
<dbReference type="InterPro" id="IPR001505">
    <property type="entry name" value="Copper_CuA"/>
</dbReference>
<evidence type="ECO:0000256" key="10">
    <source>
        <dbReference type="ARBA" id="ARBA00023008"/>
    </source>
</evidence>
<evidence type="ECO:0000259" key="18">
    <source>
        <dbReference type="PROSITE" id="PS50857"/>
    </source>
</evidence>
<dbReference type="Gene3D" id="1.10.287.90">
    <property type="match status" value="1"/>
</dbReference>
<evidence type="ECO:0000313" key="21">
    <source>
        <dbReference type="Proteomes" id="UP000249590"/>
    </source>
</evidence>
<keyword evidence="8 14" id="KW-0249">Electron transport</keyword>
<dbReference type="PROSITE" id="PS50999">
    <property type="entry name" value="COX2_TM"/>
    <property type="match status" value="1"/>
</dbReference>
<gene>
    <name evidence="20" type="primary">coxB</name>
    <name evidence="20" type="ORF">DLJ53_00750</name>
</gene>
<keyword evidence="3 14" id="KW-0813">Transport</keyword>
<reference evidence="20 21" key="1">
    <citation type="submission" date="2018-05" db="EMBL/GenBank/DDBJ databases">
        <title>Acuticoccus sediminis sp. nov., isolated from deep-sea sediment of Indian Ocean.</title>
        <authorList>
            <person name="Liu X."/>
            <person name="Lai Q."/>
            <person name="Du Y."/>
            <person name="Sun F."/>
            <person name="Zhang X."/>
            <person name="Wang S."/>
            <person name="Shao Z."/>
        </authorList>
    </citation>
    <scope>NUCLEOTIDE SEQUENCE [LARGE SCALE GENOMIC DNA]</scope>
    <source>
        <strain evidence="20 21">PTG4-2</strain>
    </source>
</reference>
<dbReference type="GO" id="GO:0016491">
    <property type="term" value="F:oxidoreductase activity"/>
    <property type="evidence" value="ECO:0007669"/>
    <property type="project" value="InterPro"/>
</dbReference>
<keyword evidence="17" id="KW-0732">Signal</keyword>
<evidence type="ECO:0000256" key="14">
    <source>
        <dbReference type="RuleBase" id="RU000456"/>
    </source>
</evidence>
<organism evidence="20 21">
    <name type="scientific">Acuticoccus sediminis</name>
    <dbReference type="NCBI Taxonomy" id="2184697"/>
    <lineage>
        <taxon>Bacteria</taxon>
        <taxon>Pseudomonadati</taxon>
        <taxon>Pseudomonadota</taxon>
        <taxon>Alphaproteobacteria</taxon>
        <taxon>Hyphomicrobiales</taxon>
        <taxon>Amorphaceae</taxon>
        <taxon>Acuticoccus</taxon>
    </lineage>
</organism>
<dbReference type="PANTHER" id="PTHR22888:SF9">
    <property type="entry name" value="CYTOCHROME C OXIDASE SUBUNIT 2"/>
    <property type="match status" value="1"/>
</dbReference>
<dbReference type="Pfam" id="PF02790">
    <property type="entry name" value="COX2_TM"/>
    <property type="match status" value="1"/>
</dbReference>
<dbReference type="GO" id="GO:0004129">
    <property type="term" value="F:cytochrome-c oxidase activity"/>
    <property type="evidence" value="ECO:0007669"/>
    <property type="project" value="UniProtKB-EC"/>
</dbReference>
<keyword evidence="6 15" id="KW-0479">Metal-binding</keyword>
<dbReference type="EMBL" id="QHHQ01000001">
    <property type="protein sequence ID" value="RAI04429.1"/>
    <property type="molecule type" value="Genomic_DNA"/>
</dbReference>
<dbReference type="Gene3D" id="2.60.40.420">
    <property type="entry name" value="Cupredoxins - blue copper proteins"/>
    <property type="match status" value="1"/>
</dbReference>
<sequence length="307" mass="34098">MRAMAKVGRDAISRLGAVVLAMMLAGGAAHADQPVPWGITFQDAASPIMGQIHWFEGYTLIIITIITLFVLALLLIVIFRFNAKANPVASKTSHNTMIEVVWTIVPVLILVAIAFPSFRLLYNQTNIPEPDITVKATGKSWYWQYEYMDEDYADAGPIISNMLNEEQRAERKSSYNLTDAEAPRLLTVDYPLVVPVDAIVHVLATSSDVNHAVAMPAFGIKTDGINGRLNETWFRATAPGVYYGQCSELCGANHAFMPLEFHVLPQEQFDEWMTMAKEDPDAANDQLIRWHAERSGIDTQKVASLTN</sequence>
<dbReference type="NCBIfam" id="TIGR02866">
    <property type="entry name" value="CoxB"/>
    <property type="match status" value="1"/>
</dbReference>